<dbReference type="PANTHER" id="PTHR46910:SF9">
    <property type="entry name" value="MISCELLANEOUS ZN(II)2CYS6 TRANSCRIPTION FACTOR (EUROFUNG)"/>
    <property type="match status" value="1"/>
</dbReference>
<evidence type="ECO:0000256" key="1">
    <source>
        <dbReference type="ARBA" id="ARBA00023242"/>
    </source>
</evidence>
<evidence type="ECO:0000259" key="3">
    <source>
        <dbReference type="SMART" id="SM00906"/>
    </source>
</evidence>
<dbReference type="GO" id="GO:0003677">
    <property type="term" value="F:DNA binding"/>
    <property type="evidence" value="ECO:0007669"/>
    <property type="project" value="InterPro"/>
</dbReference>
<sequence>MSSQPRRPGAGTVFPPIEVGSFVSRRPDKSEFTGSASGIFFINTVFRAFAASSACDEGLEGAGSDNTTQNSGSFHSLLTAPDTTQEQPTDGDVLLELINSPEGIECDSVPGQSYGVRIPGLGAPPPPAVAKKLLMIYFRKWHPIFPFLHGPTFVDNVNQFYSPTSPETSNMGSGETLRRKVCRAISFQCVFNIAATGEGRGDLLDACSRIASPTVLTSLLGIIAGEQDTNTLQVLLAMELYLVTRMSSRAASTVHGALNRILYQAGLHRCPFRYLQLQTDTLLIRQRIWWCAYVLDRFLSLSLGHPLAVSDEEVDVCIPGMPELHNPVGYYRQASTTTTGNEVRAHLPMNHEAYMRDSSMASSSPPTAKTNGSDTQSPVCHHTSRPEEPRNSVLRYIVTYSQLLGAALRLFHSSIHRRSIVLDKVLDLTASIHSWWNSLPSSLQDEDTTDSESLHGAFFAVLYHYLILFVNRPFLSLPTDREDFRASLQSALNASLAIIRQLRRSPKDSLAMAWPGAFSAIWMAGLVVADLNKSISILESMGGTWTSASRCRDTLKLMLDQLTSEPGGLPNNTPQMPANKPDETTSSVSLDSEASVGTAEEIQNKRRKYNHAATQPPLYPSAAPALIPGLDASYMWQPVLEYTGPDFGFDTNHFCHQGAWQEFLVQGLNPGLSGLLFDNAGWDSYVKIFGDRLS</sequence>
<comment type="caution">
    <text evidence="4">The sequence shown here is derived from an EMBL/GenBank/DDBJ whole genome shotgun (WGS) entry which is preliminary data.</text>
</comment>
<feature type="region of interest" description="Disordered" evidence="2">
    <location>
        <begin position="356"/>
        <end position="387"/>
    </location>
</feature>
<accession>A0A168I5Y4</accession>
<dbReference type="InterPro" id="IPR050987">
    <property type="entry name" value="AtrR-like"/>
</dbReference>
<dbReference type="STRING" id="1081108.A0A168I5Y4"/>
<keyword evidence="5" id="KW-1185">Reference proteome</keyword>
<evidence type="ECO:0000313" key="5">
    <source>
        <dbReference type="Proteomes" id="UP000076881"/>
    </source>
</evidence>
<name>A0A168I5Y4_CORDF</name>
<dbReference type="EMBL" id="AZHF01000002">
    <property type="protein sequence ID" value="OAA78806.1"/>
    <property type="molecule type" value="Genomic_DNA"/>
</dbReference>
<dbReference type="PANTHER" id="PTHR46910">
    <property type="entry name" value="TRANSCRIPTION FACTOR PDR1"/>
    <property type="match status" value="1"/>
</dbReference>
<keyword evidence="1" id="KW-0539">Nucleus</keyword>
<dbReference type="GO" id="GO:0008270">
    <property type="term" value="F:zinc ion binding"/>
    <property type="evidence" value="ECO:0007669"/>
    <property type="project" value="InterPro"/>
</dbReference>
<organism evidence="4 5">
    <name type="scientific">Akanthomyces lecanii RCEF 1005</name>
    <dbReference type="NCBI Taxonomy" id="1081108"/>
    <lineage>
        <taxon>Eukaryota</taxon>
        <taxon>Fungi</taxon>
        <taxon>Dikarya</taxon>
        <taxon>Ascomycota</taxon>
        <taxon>Pezizomycotina</taxon>
        <taxon>Sordariomycetes</taxon>
        <taxon>Hypocreomycetidae</taxon>
        <taxon>Hypocreales</taxon>
        <taxon>Cordycipitaceae</taxon>
        <taxon>Akanthomyces</taxon>
        <taxon>Cordyceps confragosa</taxon>
    </lineage>
</organism>
<evidence type="ECO:0000313" key="4">
    <source>
        <dbReference type="EMBL" id="OAA78806.1"/>
    </source>
</evidence>
<dbReference type="InterPro" id="IPR007219">
    <property type="entry name" value="XnlR_reg_dom"/>
</dbReference>
<dbReference type="Pfam" id="PF04082">
    <property type="entry name" value="Fungal_trans"/>
    <property type="match status" value="1"/>
</dbReference>
<evidence type="ECO:0000256" key="2">
    <source>
        <dbReference type="SAM" id="MobiDB-lite"/>
    </source>
</evidence>
<feature type="region of interest" description="Disordered" evidence="2">
    <location>
        <begin position="57"/>
        <end position="86"/>
    </location>
</feature>
<dbReference type="AlphaFoldDB" id="A0A168I5Y4"/>
<dbReference type="OrthoDB" id="3266505at2759"/>
<reference evidence="4 5" key="1">
    <citation type="journal article" date="2016" name="Genome Biol. Evol.">
        <title>Divergent and convergent evolution of fungal pathogenicity.</title>
        <authorList>
            <person name="Shang Y."/>
            <person name="Xiao G."/>
            <person name="Zheng P."/>
            <person name="Cen K."/>
            <person name="Zhan S."/>
            <person name="Wang C."/>
        </authorList>
    </citation>
    <scope>NUCLEOTIDE SEQUENCE [LARGE SCALE GENOMIC DNA]</scope>
    <source>
        <strain evidence="4 5">RCEF 1005</strain>
    </source>
</reference>
<feature type="compositionally biased region" description="Polar residues" evidence="2">
    <location>
        <begin position="64"/>
        <end position="86"/>
    </location>
</feature>
<feature type="domain" description="Xylanolytic transcriptional activator regulatory" evidence="3">
    <location>
        <begin position="251"/>
        <end position="325"/>
    </location>
</feature>
<gene>
    <name evidence="4" type="ORF">LEL_02292</name>
</gene>
<dbReference type="SMART" id="SM00906">
    <property type="entry name" value="Fungal_trans"/>
    <property type="match status" value="1"/>
</dbReference>
<dbReference type="GO" id="GO:0006351">
    <property type="term" value="P:DNA-templated transcription"/>
    <property type="evidence" value="ECO:0007669"/>
    <property type="project" value="InterPro"/>
</dbReference>
<dbReference type="GO" id="GO:0003700">
    <property type="term" value="F:DNA-binding transcription factor activity"/>
    <property type="evidence" value="ECO:0007669"/>
    <property type="project" value="InterPro"/>
</dbReference>
<feature type="compositionally biased region" description="Polar residues" evidence="2">
    <location>
        <begin position="359"/>
        <end position="378"/>
    </location>
</feature>
<proteinExistence type="predicted"/>
<feature type="region of interest" description="Disordered" evidence="2">
    <location>
        <begin position="562"/>
        <end position="611"/>
    </location>
</feature>
<protein>
    <submittedName>
        <fullName evidence="4">Transcription factor</fullName>
    </submittedName>
</protein>
<dbReference type="CDD" id="cd12148">
    <property type="entry name" value="fungal_TF_MHR"/>
    <property type="match status" value="1"/>
</dbReference>
<dbReference type="Proteomes" id="UP000076881">
    <property type="component" value="Unassembled WGS sequence"/>
</dbReference>